<reference evidence="1" key="1">
    <citation type="submission" date="2012-04" db="EMBL/GenBank/DDBJ databases">
        <title>Finished genome of Dactylococcopsis salina PCC 8305.</title>
        <authorList>
            <consortium name="US DOE Joint Genome Institute"/>
            <person name="Gugger M."/>
            <person name="Coursin T."/>
            <person name="Rippka R."/>
            <person name="Tandeau De Marsac N."/>
            <person name="Huntemann M."/>
            <person name="Wei C.-L."/>
            <person name="Han J."/>
            <person name="Detter J.C."/>
            <person name="Han C."/>
            <person name="Tapia R."/>
            <person name="Daligault H."/>
            <person name="Chen A."/>
            <person name="Krypides N."/>
            <person name="Mavromatis K."/>
            <person name="Markowitz V."/>
            <person name="Szeto E."/>
            <person name="Ivanova N."/>
            <person name="Ovchinnikova G."/>
            <person name="Pagani I."/>
            <person name="Pati A."/>
            <person name="Goodwin L."/>
            <person name="Peters L."/>
            <person name="Pitluck S."/>
            <person name="Woyke T."/>
            <person name="Kerfeld C."/>
        </authorList>
    </citation>
    <scope>NUCLEOTIDE SEQUENCE [LARGE SCALE GENOMIC DNA]</scope>
    <source>
        <strain evidence="1">PCC 8305</strain>
    </source>
</reference>
<dbReference type="RefSeq" id="WP_015230130.1">
    <property type="nucleotide sequence ID" value="NC_019780.1"/>
</dbReference>
<evidence type="ECO:0008006" key="3">
    <source>
        <dbReference type="Google" id="ProtNLM"/>
    </source>
</evidence>
<evidence type="ECO:0000313" key="2">
    <source>
        <dbReference type="Proteomes" id="UP000010482"/>
    </source>
</evidence>
<organism evidence="1 2">
    <name type="scientific">Dactylococcopsis salina (strain PCC 8305)</name>
    <name type="common">Myxobactron salinum</name>
    <dbReference type="NCBI Taxonomy" id="13035"/>
    <lineage>
        <taxon>Bacteria</taxon>
        <taxon>Bacillati</taxon>
        <taxon>Cyanobacteriota</taxon>
        <taxon>Cyanophyceae</taxon>
        <taxon>Nodosilineales</taxon>
        <taxon>Cymatolegaceae</taxon>
        <taxon>Dactylococcopsis</taxon>
    </lineage>
</organism>
<sequence>MKTIVYQSVSPNFIPNWLQICLDSVRQWCDRNGWEYALIGDEIFDRVPAWYWEKTRHQKVVATDLGRLLLAKDFLNQGYDRAIWLDADVLIFNPNELEIKVTEEYAFGLEVWIQYDKNNQLRAYPKVHNAICVFCRDNSFLDFYIHACQRIIKRFQGKQMVPQLVGPKFLTLLHNTMELPLITEVAMFSPLVLRDIVNGGGNALNLLQKNQKTPIYGANLSASLAENEEDYQKVTTILLNQKLSLNSMTSTPYFS</sequence>
<dbReference type="OrthoDB" id="195155at2"/>
<dbReference type="AlphaFoldDB" id="K9YXT2"/>
<evidence type="ECO:0000313" key="1">
    <source>
        <dbReference type="EMBL" id="AFZ51140.1"/>
    </source>
</evidence>
<keyword evidence="2" id="KW-1185">Reference proteome</keyword>
<proteinExistence type="predicted"/>
<dbReference type="eggNOG" id="ENOG5032R5Q">
    <property type="taxonomic scope" value="Bacteria"/>
</dbReference>
<dbReference type="HOGENOM" id="CLU_1056196_0_0_3"/>
<dbReference type="EMBL" id="CP003944">
    <property type="protein sequence ID" value="AFZ51140.1"/>
    <property type="molecule type" value="Genomic_DNA"/>
</dbReference>
<dbReference type="Proteomes" id="UP000010482">
    <property type="component" value="Chromosome"/>
</dbReference>
<name>K9YXT2_DACS8</name>
<dbReference type="KEGG" id="dsl:Dacsa_2551"/>
<protein>
    <recommendedName>
        <fullName evidence="3">Mannosyltransferase OCH1-like enzyme</fullName>
    </recommendedName>
</protein>
<gene>
    <name evidence="1" type="ORF">Dacsa_2551</name>
</gene>
<accession>K9YXT2</accession>